<proteinExistence type="predicted"/>
<protein>
    <submittedName>
        <fullName evidence="1">Uncharacterized protein</fullName>
    </submittedName>
</protein>
<organism evidence="1 2">
    <name type="scientific">Atta colombica</name>
    <dbReference type="NCBI Taxonomy" id="520822"/>
    <lineage>
        <taxon>Eukaryota</taxon>
        <taxon>Metazoa</taxon>
        <taxon>Ecdysozoa</taxon>
        <taxon>Arthropoda</taxon>
        <taxon>Hexapoda</taxon>
        <taxon>Insecta</taxon>
        <taxon>Pterygota</taxon>
        <taxon>Neoptera</taxon>
        <taxon>Endopterygota</taxon>
        <taxon>Hymenoptera</taxon>
        <taxon>Apocrita</taxon>
        <taxon>Aculeata</taxon>
        <taxon>Formicoidea</taxon>
        <taxon>Formicidae</taxon>
        <taxon>Myrmicinae</taxon>
        <taxon>Atta</taxon>
    </lineage>
</organism>
<dbReference type="EMBL" id="KQ976641">
    <property type="protein sequence ID" value="KYM78777.1"/>
    <property type="molecule type" value="Genomic_DNA"/>
</dbReference>
<evidence type="ECO:0000313" key="1">
    <source>
        <dbReference type="EMBL" id="KYM78777.1"/>
    </source>
</evidence>
<dbReference type="AlphaFoldDB" id="A0A195B3B8"/>
<evidence type="ECO:0000313" key="2">
    <source>
        <dbReference type="Proteomes" id="UP000078540"/>
    </source>
</evidence>
<reference evidence="1 2" key="1">
    <citation type="submission" date="2015-09" db="EMBL/GenBank/DDBJ databases">
        <title>Atta colombica WGS genome.</title>
        <authorList>
            <person name="Nygaard S."/>
            <person name="Hu H."/>
            <person name="Boomsma J."/>
            <person name="Zhang G."/>
        </authorList>
    </citation>
    <scope>NUCLEOTIDE SEQUENCE [LARGE SCALE GENOMIC DNA]</scope>
    <source>
        <strain evidence="1">Treedump-2</strain>
        <tissue evidence="1">Whole body</tissue>
    </source>
</reference>
<dbReference type="Proteomes" id="UP000078540">
    <property type="component" value="Unassembled WGS sequence"/>
</dbReference>
<sequence length="162" mass="17852">MVLHTASASQIAVPRMSLPAEEDIMVIKGFKFLQGLIKGPAIVRTSVCPYGVFYYGGLLAGSDNQTLTTVTKFSRIEASRKVCYCAAEYFEKQLQQKCARCRYRAASRASQIADKATAQVSTRSILSIPQSCILGYPSKGQYLSGYLRHILMSGQSHDRRTA</sequence>
<accession>A0A195B3B8</accession>
<gene>
    <name evidence="1" type="ORF">ALC53_10831</name>
</gene>
<name>A0A195B3B8_9HYME</name>
<keyword evidence="2" id="KW-1185">Reference proteome</keyword>